<organism evidence="14 15">
    <name type="scientific">Stylonychia lemnae</name>
    <name type="common">Ciliate</name>
    <dbReference type="NCBI Taxonomy" id="5949"/>
    <lineage>
        <taxon>Eukaryota</taxon>
        <taxon>Sar</taxon>
        <taxon>Alveolata</taxon>
        <taxon>Ciliophora</taxon>
        <taxon>Intramacronucleata</taxon>
        <taxon>Spirotrichea</taxon>
        <taxon>Stichotrichia</taxon>
        <taxon>Sporadotrichida</taxon>
        <taxon>Oxytrichidae</taxon>
        <taxon>Stylonychinae</taxon>
        <taxon>Stylonychia</taxon>
    </lineage>
</organism>
<keyword evidence="7" id="KW-0411">Iron-sulfur</keyword>
<dbReference type="Gene3D" id="1.10.340.30">
    <property type="entry name" value="Hypothetical protein, domain 2"/>
    <property type="match status" value="1"/>
</dbReference>
<keyword evidence="14" id="KW-0540">Nuclease</keyword>
<comment type="catalytic activity">
    <reaction evidence="11">
        <text>2'-deoxyribonucleotide-(2'-deoxyribose 5'-phosphate)-2'-deoxyribonucleotide-DNA = a 3'-end 2'-deoxyribonucleotide-(2,3-dehydro-2,3-deoxyribose 5'-phosphate)-DNA + a 5'-end 5'-phospho-2'-deoxyribonucleoside-DNA + H(+)</text>
        <dbReference type="Rhea" id="RHEA:66592"/>
        <dbReference type="Rhea" id="RHEA-COMP:13180"/>
        <dbReference type="Rhea" id="RHEA-COMP:16897"/>
        <dbReference type="Rhea" id="RHEA-COMP:17067"/>
        <dbReference type="ChEBI" id="CHEBI:15378"/>
        <dbReference type="ChEBI" id="CHEBI:136412"/>
        <dbReference type="ChEBI" id="CHEBI:157695"/>
        <dbReference type="ChEBI" id="CHEBI:167181"/>
        <dbReference type="EC" id="4.2.99.18"/>
    </reaction>
</comment>
<dbReference type="GO" id="GO:0140078">
    <property type="term" value="F:class I DNA-(apurinic or apyrimidinic site) endonuclease activity"/>
    <property type="evidence" value="ECO:0007669"/>
    <property type="project" value="UniProtKB-EC"/>
</dbReference>
<evidence type="ECO:0000256" key="3">
    <source>
        <dbReference type="ARBA" id="ARBA00022763"/>
    </source>
</evidence>
<dbReference type="InterPro" id="IPR011257">
    <property type="entry name" value="DNA_glycosylase"/>
</dbReference>
<feature type="compositionally biased region" description="Basic and acidic residues" evidence="12">
    <location>
        <begin position="271"/>
        <end position="291"/>
    </location>
</feature>
<dbReference type="SUPFAM" id="SSF48150">
    <property type="entry name" value="DNA-glycosylase"/>
    <property type="match status" value="1"/>
</dbReference>
<keyword evidence="11" id="KW-0539">Nucleus</keyword>
<keyword evidence="5" id="KW-0809">Transit peptide</keyword>
<dbReference type="Proteomes" id="UP000039865">
    <property type="component" value="Unassembled WGS sequence"/>
</dbReference>
<dbReference type="InterPro" id="IPR030841">
    <property type="entry name" value="NTH1"/>
</dbReference>
<dbReference type="PANTHER" id="PTHR43286">
    <property type="entry name" value="ENDONUCLEASE III-LIKE PROTEIN 1"/>
    <property type="match status" value="1"/>
</dbReference>
<dbReference type="AlphaFoldDB" id="A0A078A638"/>
<evidence type="ECO:0000256" key="6">
    <source>
        <dbReference type="ARBA" id="ARBA00023004"/>
    </source>
</evidence>
<comment type="function">
    <text evidence="11">Bifunctional DNA N-glycosylase with associated apurinic/apyrimidinic (AP) lyase function that catalyzes the first step in base excision repair (BER), the primary repair pathway for the repair of oxidative DNA damage. The DNA N-glycosylase activity releases the damaged DNA base from DNA by cleaving the N-glycosidic bond, leaving an AP site. The AP lyase activity cleaves the phosphodiester bond 3' to the AP site by a beta-elimination. Primarily recognizes and repairs oxidative base damage of pyrimidines.</text>
</comment>
<sequence>MKRTLTRKTIKIEYEEEEKNQSPIKPVSNLKLSRSLKVTKTRQDMSFVPKNWQKLWDVIQVMRSENEAPVDSMGSSLLADPKAEKNEQSFQTLVGLMLSSQTKDEVTSEAVFTLREHGLSIKMINEIEEQKLNELIKKVGFHNKKAKYLKDAAAMIIKDFKGKVPSDLEEILKLPGVGLKMAHLLLQQCFDKKIGISVDTHVHRISNRLKWVPKETKNPEETAKALQDWLPVEKWADINFMLVGFGQTICRPLAPKCYICKASTLCPYNAKTKEPTKSKKRQTTEEQKQDDNDMDDAAAAAEAKEETKIIERAGKESKSKDIKKMENNLQIRETRSKSKQKVGIIMRENNDLTIEQVNLQQLESLKIKASKKRKMADLDNYKFVDKTNIKMRKKSQF</sequence>
<dbReference type="EC" id="3.2.2.-" evidence="11"/>
<dbReference type="GO" id="GO:0003677">
    <property type="term" value="F:DNA binding"/>
    <property type="evidence" value="ECO:0007669"/>
    <property type="project" value="UniProtKB-UniRule"/>
</dbReference>
<proteinExistence type="inferred from homology"/>
<dbReference type="Gene3D" id="1.10.1670.10">
    <property type="entry name" value="Helix-hairpin-Helix base-excision DNA repair enzymes (C-terminal)"/>
    <property type="match status" value="1"/>
</dbReference>
<evidence type="ECO:0000256" key="8">
    <source>
        <dbReference type="ARBA" id="ARBA00023204"/>
    </source>
</evidence>
<evidence type="ECO:0000256" key="2">
    <source>
        <dbReference type="ARBA" id="ARBA00022723"/>
    </source>
</evidence>
<reference evidence="14 15" key="1">
    <citation type="submission" date="2014-06" db="EMBL/GenBank/DDBJ databases">
        <authorList>
            <person name="Swart Estienne"/>
        </authorList>
    </citation>
    <scope>NUCLEOTIDE SEQUENCE [LARGE SCALE GENOMIC DNA]</scope>
    <source>
        <strain evidence="14 15">130c</strain>
    </source>
</reference>
<feature type="domain" description="HhH-GPD" evidence="13">
    <location>
        <begin position="98"/>
        <end position="248"/>
    </location>
</feature>
<dbReference type="GO" id="GO:0005634">
    <property type="term" value="C:nucleus"/>
    <property type="evidence" value="ECO:0007669"/>
    <property type="project" value="UniProtKB-SubCell"/>
</dbReference>
<keyword evidence="11" id="KW-0496">Mitochondrion</keyword>
<keyword evidence="9 11" id="KW-0456">Lyase</keyword>
<comment type="caution">
    <text evidence="11">Lacks conserved residue(s) required for the propagation of feature annotation.</text>
</comment>
<evidence type="ECO:0000256" key="12">
    <source>
        <dbReference type="SAM" id="MobiDB-lite"/>
    </source>
</evidence>
<keyword evidence="1" id="KW-0004">4Fe-4S</keyword>
<dbReference type="EMBL" id="CCKQ01006072">
    <property type="protein sequence ID" value="CDW77361.1"/>
    <property type="molecule type" value="Genomic_DNA"/>
</dbReference>
<feature type="compositionally biased region" description="Basic and acidic residues" evidence="12">
    <location>
        <begin position="302"/>
        <end position="321"/>
    </location>
</feature>
<dbReference type="GO" id="GO:0051539">
    <property type="term" value="F:4 iron, 4 sulfur cluster binding"/>
    <property type="evidence" value="ECO:0007669"/>
    <property type="project" value="UniProtKB-KW"/>
</dbReference>
<dbReference type="OrthoDB" id="290793at2759"/>
<evidence type="ECO:0000313" key="15">
    <source>
        <dbReference type="Proteomes" id="UP000039865"/>
    </source>
</evidence>
<dbReference type="GO" id="GO:0046872">
    <property type="term" value="F:metal ion binding"/>
    <property type="evidence" value="ECO:0007669"/>
    <property type="project" value="UniProtKB-KW"/>
</dbReference>
<evidence type="ECO:0000256" key="1">
    <source>
        <dbReference type="ARBA" id="ARBA00022485"/>
    </source>
</evidence>
<dbReference type="InterPro" id="IPR023170">
    <property type="entry name" value="HhH_base_excis_C"/>
</dbReference>
<comment type="subcellular location">
    <subcellularLocation>
        <location evidence="11">Nucleus</location>
    </subcellularLocation>
    <subcellularLocation>
        <location evidence="11">Mitochondrion</location>
    </subcellularLocation>
</comment>
<comment type="similarity">
    <text evidence="11">Belongs to the Nth/MutY family.</text>
</comment>
<dbReference type="FunFam" id="1.10.1670.10:FF:000003">
    <property type="entry name" value="Endonuclease III homolog"/>
    <property type="match status" value="1"/>
</dbReference>
<evidence type="ECO:0000259" key="13">
    <source>
        <dbReference type="SMART" id="SM00478"/>
    </source>
</evidence>
<dbReference type="EC" id="4.2.99.18" evidence="11"/>
<keyword evidence="6" id="KW-0408">Iron</keyword>
<evidence type="ECO:0000256" key="5">
    <source>
        <dbReference type="ARBA" id="ARBA00022946"/>
    </source>
</evidence>
<evidence type="ECO:0000256" key="7">
    <source>
        <dbReference type="ARBA" id="ARBA00023014"/>
    </source>
</evidence>
<gene>
    <name evidence="14" type="primary">Contig15725.g16756</name>
    <name evidence="11" type="synonym">NTH1</name>
    <name evidence="14" type="ORF">STYLEM_6321</name>
</gene>
<keyword evidence="14" id="KW-0255">Endonuclease</keyword>
<keyword evidence="4 11" id="KW-0378">Hydrolase</keyword>
<dbReference type="CDD" id="cd00056">
    <property type="entry name" value="ENDO3c"/>
    <property type="match status" value="1"/>
</dbReference>
<dbReference type="PANTHER" id="PTHR43286:SF1">
    <property type="entry name" value="ENDONUCLEASE III-LIKE PROTEIN 1"/>
    <property type="match status" value="1"/>
</dbReference>
<evidence type="ECO:0000256" key="4">
    <source>
        <dbReference type="ARBA" id="ARBA00022801"/>
    </source>
</evidence>
<keyword evidence="8 11" id="KW-0234">DNA repair</keyword>
<dbReference type="GO" id="GO:0005739">
    <property type="term" value="C:mitochondrion"/>
    <property type="evidence" value="ECO:0007669"/>
    <property type="project" value="UniProtKB-SubCell"/>
</dbReference>
<evidence type="ECO:0000256" key="10">
    <source>
        <dbReference type="ARBA" id="ARBA00023295"/>
    </source>
</evidence>
<keyword evidence="15" id="KW-1185">Reference proteome</keyword>
<dbReference type="HAMAP" id="MF_03183">
    <property type="entry name" value="Endonuclease_III_Nth"/>
    <property type="match status" value="1"/>
</dbReference>
<evidence type="ECO:0000256" key="9">
    <source>
        <dbReference type="ARBA" id="ARBA00023239"/>
    </source>
</evidence>
<keyword evidence="2" id="KW-0479">Metal-binding</keyword>
<dbReference type="GO" id="GO:0000703">
    <property type="term" value="F:oxidized pyrimidine nucleobase lesion DNA N-glycosylase activity"/>
    <property type="evidence" value="ECO:0007669"/>
    <property type="project" value="UniProtKB-UniRule"/>
</dbReference>
<dbReference type="Pfam" id="PF00730">
    <property type="entry name" value="HhH-GPD"/>
    <property type="match status" value="1"/>
</dbReference>
<dbReference type="InParanoid" id="A0A078A638"/>
<dbReference type="FunCoup" id="A0A078A638">
    <property type="interactions" value="22"/>
</dbReference>
<name>A0A078A638_STYLE</name>
<dbReference type="SMART" id="SM00478">
    <property type="entry name" value="ENDO3c"/>
    <property type="match status" value="1"/>
</dbReference>
<evidence type="ECO:0000313" key="14">
    <source>
        <dbReference type="EMBL" id="CDW77361.1"/>
    </source>
</evidence>
<keyword evidence="10 11" id="KW-0326">Glycosidase</keyword>
<accession>A0A078A638</accession>
<evidence type="ECO:0000256" key="11">
    <source>
        <dbReference type="HAMAP-Rule" id="MF_03183"/>
    </source>
</evidence>
<protein>
    <recommendedName>
        <fullName evidence="11">Endonuclease III homolog</fullName>
        <ecNumber evidence="11">3.2.2.-</ecNumber>
        <ecNumber evidence="11">4.2.99.18</ecNumber>
    </recommendedName>
    <alternativeName>
        <fullName evidence="11">Bifunctional DNA N-glycosylase/DNA-(apurinic or apyrimidinic site) lyase</fullName>
        <shortName evidence="11">DNA glycosylase/AP lyase</shortName>
    </alternativeName>
</protein>
<keyword evidence="3 11" id="KW-0227">DNA damage</keyword>
<dbReference type="GO" id="GO:0006289">
    <property type="term" value="P:nucleotide-excision repair"/>
    <property type="evidence" value="ECO:0007669"/>
    <property type="project" value="TreeGrafter"/>
</dbReference>
<dbReference type="InterPro" id="IPR003265">
    <property type="entry name" value="HhH-GPD_domain"/>
</dbReference>
<dbReference type="FunFam" id="1.10.340.30:FF:000005">
    <property type="entry name" value="Endonuclease III-like protein 1"/>
    <property type="match status" value="1"/>
</dbReference>
<feature type="region of interest" description="Disordered" evidence="12">
    <location>
        <begin position="271"/>
        <end position="321"/>
    </location>
</feature>
<dbReference type="GO" id="GO:0006285">
    <property type="term" value="P:base-excision repair, AP site formation"/>
    <property type="evidence" value="ECO:0007669"/>
    <property type="project" value="UniProtKB-UniRule"/>
</dbReference>